<accession>A0ABM9JLE9</accession>
<dbReference type="Proteomes" id="UP001189616">
    <property type="component" value="Unassembled WGS sequence"/>
</dbReference>
<dbReference type="RefSeq" id="WP_316658806.1">
    <property type="nucleotide sequence ID" value="NZ_CATYWO010000005.1"/>
</dbReference>
<evidence type="ECO:0000313" key="1">
    <source>
        <dbReference type="EMBL" id="CAJ0796730.1"/>
    </source>
</evidence>
<sequence length="261" mass="28771">MRRVVVLGLALALAAGAWHWSRQYRARLADVRFSPIESVAAATAASAGASGKAHWLKICDEALGPMQVDVRATETPLTFSNNRTVDQLTAEAPPYDRAARVLGKTYATLVARFGVTSRYMAIPTQPPTTCLRPSIEVELVLSDFRVTVAQEFAPGTCAYNAIRAHELRHVAVNRAVLPHAAERIRKEIEREYGGRLYFGDPDRIAADLESALTRHWLPRAQSLIELGLQAHEQIDTPQEQDRMSRVCNGDVQAVLQHLPGS</sequence>
<comment type="caution">
    <text evidence="1">The sequence shown here is derived from an EMBL/GenBank/DDBJ whole genome shotgun (WGS) entry which is preliminary data.</text>
</comment>
<name>A0ABM9JLE9_9RALS</name>
<reference evidence="1 2" key="1">
    <citation type="submission" date="2023-07" db="EMBL/GenBank/DDBJ databases">
        <authorList>
            <person name="Peeters C."/>
        </authorList>
    </citation>
    <scope>NUCLEOTIDE SEQUENCE [LARGE SCALE GENOMIC DNA]</scope>
    <source>
        <strain evidence="1 2">LMG 7141</strain>
    </source>
</reference>
<protein>
    <submittedName>
        <fullName evidence="1">Uncharacterized protein</fullName>
    </submittedName>
</protein>
<keyword evidence="2" id="KW-1185">Reference proteome</keyword>
<gene>
    <name evidence="1" type="ORF">LMG7141_03280</name>
</gene>
<organism evidence="1 2">
    <name type="scientific">Ralstonia condita</name>
    <dbReference type="NCBI Taxonomy" id="3058600"/>
    <lineage>
        <taxon>Bacteria</taxon>
        <taxon>Pseudomonadati</taxon>
        <taxon>Pseudomonadota</taxon>
        <taxon>Betaproteobacteria</taxon>
        <taxon>Burkholderiales</taxon>
        <taxon>Burkholderiaceae</taxon>
        <taxon>Ralstonia</taxon>
    </lineage>
</organism>
<proteinExistence type="predicted"/>
<dbReference type="EMBL" id="CATYWO010000005">
    <property type="protein sequence ID" value="CAJ0796730.1"/>
    <property type="molecule type" value="Genomic_DNA"/>
</dbReference>
<evidence type="ECO:0000313" key="2">
    <source>
        <dbReference type="Proteomes" id="UP001189616"/>
    </source>
</evidence>